<dbReference type="InterPro" id="IPR053925">
    <property type="entry name" value="RecX_HTH_3rd"/>
</dbReference>
<evidence type="ECO:0000256" key="2">
    <source>
        <dbReference type="ARBA" id="ARBA00004496"/>
    </source>
</evidence>
<dbReference type="GO" id="GO:0005737">
    <property type="term" value="C:cytoplasm"/>
    <property type="evidence" value="ECO:0007669"/>
    <property type="project" value="UniProtKB-SubCell"/>
</dbReference>
<sequence length="268" mass="31503">MIDLELTITSIEAQKRLHRFNLYLNQKFAFGISEETLLNFQLHKGQVLNEETLAEIKNNEHINQAYQTGLNYLSYQMRSCAEVEARLKSKEYTEDVIAAAIEKLKQQKLLNDYQFALAYLRTMQKTSDKGPYEIKKKLQAKKIPPELIEKAFAEYDTISEQELLIKLVEKYFHHYHNSSFKERINKTKQRLLAKGFDHAAIETAITATVPTKDTEQEYQTLQKLLAKVWQKYHTLPLEIRKQKCKQFLFRKGFTFNDIDQALNELTDD</sequence>
<dbReference type="Pfam" id="PF21981">
    <property type="entry name" value="RecX_HTH3"/>
    <property type="match status" value="2"/>
</dbReference>
<dbReference type="AlphaFoldDB" id="A0A0R1VLU6"/>
<dbReference type="Proteomes" id="UP000051451">
    <property type="component" value="Unassembled WGS sequence"/>
</dbReference>
<dbReference type="HAMAP" id="MF_01114">
    <property type="entry name" value="RecX"/>
    <property type="match status" value="1"/>
</dbReference>
<dbReference type="EMBL" id="AZGB01000011">
    <property type="protein sequence ID" value="KRM06800.1"/>
    <property type="molecule type" value="Genomic_DNA"/>
</dbReference>
<keyword evidence="5 6" id="KW-0963">Cytoplasm</keyword>
<comment type="similarity">
    <text evidence="3 6">Belongs to the RecX family.</text>
</comment>
<dbReference type="Pfam" id="PF02631">
    <property type="entry name" value="RecX_HTH2"/>
    <property type="match status" value="1"/>
</dbReference>
<dbReference type="InterPro" id="IPR003783">
    <property type="entry name" value="Regulatory_RecX"/>
</dbReference>
<comment type="caution">
    <text evidence="10">The sequence shown here is derived from an EMBL/GenBank/DDBJ whole genome shotgun (WGS) entry which is preliminary data.</text>
</comment>
<feature type="domain" description="RecX second three-helical" evidence="7">
    <location>
        <begin position="111"/>
        <end position="151"/>
    </location>
</feature>
<feature type="domain" description="RecX third three-helical" evidence="8">
    <location>
        <begin position="160"/>
        <end position="205"/>
    </location>
</feature>
<evidence type="ECO:0000313" key="11">
    <source>
        <dbReference type="Proteomes" id="UP000051451"/>
    </source>
</evidence>
<protein>
    <recommendedName>
        <fullName evidence="4 6">Regulatory protein RecX</fullName>
    </recommendedName>
</protein>
<dbReference type="PANTHER" id="PTHR33602">
    <property type="entry name" value="REGULATORY PROTEIN RECX FAMILY PROTEIN"/>
    <property type="match status" value="1"/>
</dbReference>
<dbReference type="Pfam" id="PF21982">
    <property type="entry name" value="RecX_HTH1"/>
    <property type="match status" value="1"/>
</dbReference>
<keyword evidence="11" id="KW-1185">Reference proteome</keyword>
<dbReference type="NCBIfam" id="NF010733">
    <property type="entry name" value="PRK14135.1"/>
    <property type="match status" value="1"/>
</dbReference>
<feature type="domain" description="RecX third three-helical" evidence="8">
    <location>
        <begin position="215"/>
        <end position="262"/>
    </location>
</feature>
<evidence type="ECO:0000256" key="1">
    <source>
        <dbReference type="ARBA" id="ARBA00003529"/>
    </source>
</evidence>
<dbReference type="InterPro" id="IPR036388">
    <property type="entry name" value="WH-like_DNA-bd_sf"/>
</dbReference>
<dbReference type="PATRIC" id="fig|1423750.3.peg.512"/>
<dbReference type="STRING" id="1423750.FC89_GL000500"/>
<evidence type="ECO:0000256" key="3">
    <source>
        <dbReference type="ARBA" id="ARBA00009695"/>
    </source>
</evidence>
<dbReference type="GO" id="GO:0006282">
    <property type="term" value="P:regulation of DNA repair"/>
    <property type="evidence" value="ECO:0007669"/>
    <property type="project" value="UniProtKB-UniRule"/>
</dbReference>
<dbReference type="InterPro" id="IPR053926">
    <property type="entry name" value="RecX_HTH_1st"/>
</dbReference>
<evidence type="ECO:0000256" key="5">
    <source>
        <dbReference type="ARBA" id="ARBA00022490"/>
    </source>
</evidence>
<comment type="subcellular location">
    <subcellularLocation>
        <location evidence="2 6">Cytoplasm</location>
    </subcellularLocation>
</comment>
<evidence type="ECO:0000259" key="7">
    <source>
        <dbReference type="Pfam" id="PF02631"/>
    </source>
</evidence>
<evidence type="ECO:0000256" key="6">
    <source>
        <dbReference type="HAMAP-Rule" id="MF_01114"/>
    </source>
</evidence>
<evidence type="ECO:0000259" key="9">
    <source>
        <dbReference type="Pfam" id="PF21982"/>
    </source>
</evidence>
<dbReference type="InterPro" id="IPR053924">
    <property type="entry name" value="RecX_HTH_2nd"/>
</dbReference>
<comment type="function">
    <text evidence="1 6">Modulates RecA activity.</text>
</comment>
<dbReference type="PANTHER" id="PTHR33602:SF1">
    <property type="entry name" value="REGULATORY PROTEIN RECX FAMILY PROTEIN"/>
    <property type="match status" value="1"/>
</dbReference>
<evidence type="ECO:0000259" key="8">
    <source>
        <dbReference type="Pfam" id="PF21981"/>
    </source>
</evidence>
<reference evidence="10 11" key="1">
    <citation type="journal article" date="2015" name="Genome Announc.">
        <title>Expanding the biotechnology potential of lactobacilli through comparative genomics of 213 strains and associated genera.</title>
        <authorList>
            <person name="Sun Z."/>
            <person name="Harris H.M."/>
            <person name="McCann A."/>
            <person name="Guo C."/>
            <person name="Argimon S."/>
            <person name="Zhang W."/>
            <person name="Yang X."/>
            <person name="Jeffery I.B."/>
            <person name="Cooney J.C."/>
            <person name="Kagawa T.F."/>
            <person name="Liu W."/>
            <person name="Song Y."/>
            <person name="Salvetti E."/>
            <person name="Wrobel A."/>
            <person name="Rasinkangas P."/>
            <person name="Parkhill J."/>
            <person name="Rea M.C."/>
            <person name="O'Sullivan O."/>
            <person name="Ritari J."/>
            <person name="Douillard F.P."/>
            <person name="Paul Ross R."/>
            <person name="Yang R."/>
            <person name="Briner A.E."/>
            <person name="Felis G.E."/>
            <person name="de Vos W.M."/>
            <person name="Barrangou R."/>
            <person name="Klaenhammer T.R."/>
            <person name="Caufield P.W."/>
            <person name="Cui Y."/>
            <person name="Zhang H."/>
            <person name="O'Toole P.W."/>
        </authorList>
    </citation>
    <scope>NUCLEOTIDE SEQUENCE [LARGE SCALE GENOMIC DNA]</scope>
    <source>
        <strain evidence="10 11">DSM 18630</strain>
    </source>
</reference>
<name>A0A0R1VLU6_9LACO</name>
<evidence type="ECO:0000256" key="4">
    <source>
        <dbReference type="ARBA" id="ARBA00018111"/>
    </source>
</evidence>
<dbReference type="Gene3D" id="1.10.10.10">
    <property type="entry name" value="Winged helix-like DNA-binding domain superfamily/Winged helix DNA-binding domain"/>
    <property type="match status" value="4"/>
</dbReference>
<organism evidence="10 11">
    <name type="scientific">Liquorilactobacillus ghanensis DSM 18630</name>
    <dbReference type="NCBI Taxonomy" id="1423750"/>
    <lineage>
        <taxon>Bacteria</taxon>
        <taxon>Bacillati</taxon>
        <taxon>Bacillota</taxon>
        <taxon>Bacilli</taxon>
        <taxon>Lactobacillales</taxon>
        <taxon>Lactobacillaceae</taxon>
        <taxon>Liquorilactobacillus</taxon>
    </lineage>
</organism>
<proteinExistence type="inferred from homology"/>
<gene>
    <name evidence="6" type="primary">recX</name>
    <name evidence="10" type="ORF">FC89_GL000500</name>
</gene>
<evidence type="ECO:0000313" key="10">
    <source>
        <dbReference type="EMBL" id="KRM06800.1"/>
    </source>
</evidence>
<feature type="domain" description="RecX first three-helical" evidence="9">
    <location>
        <begin position="65"/>
        <end position="104"/>
    </location>
</feature>
<accession>A0A0R1VLU6</accession>